<dbReference type="InterPro" id="IPR038449">
    <property type="entry name" value="SirA_sf"/>
</dbReference>
<dbReference type="Gene3D" id="3.30.310.250">
    <property type="entry name" value="Sporulation inhibitor of replication protein SirA"/>
    <property type="match status" value="1"/>
</dbReference>
<dbReference type="OrthoDB" id="2736584at2"/>
<dbReference type="RefSeq" id="WP_144449408.1">
    <property type="nucleotide sequence ID" value="NZ_VLKZ01000002.1"/>
</dbReference>
<keyword evidence="2" id="KW-1185">Reference proteome</keyword>
<comment type="caution">
    <text evidence="1">The sequence shown here is derived from an EMBL/GenBank/DDBJ whole genome shotgun (WGS) entry which is preliminary data.</text>
</comment>
<dbReference type="EMBL" id="VLKZ01000002">
    <property type="protein sequence ID" value="TWI59343.1"/>
    <property type="molecule type" value="Genomic_DNA"/>
</dbReference>
<reference evidence="1 2" key="1">
    <citation type="journal article" date="2015" name="Stand. Genomic Sci.">
        <title>Genomic Encyclopedia of Bacterial and Archaeal Type Strains, Phase III: the genomes of soil and plant-associated and newly described type strains.</title>
        <authorList>
            <person name="Whitman W.B."/>
            <person name="Woyke T."/>
            <person name="Klenk H.P."/>
            <person name="Zhou Y."/>
            <person name="Lilburn T.G."/>
            <person name="Beck B.J."/>
            <person name="De Vos P."/>
            <person name="Vandamme P."/>
            <person name="Eisen J.A."/>
            <person name="Garrity G."/>
            <person name="Hugenholtz P."/>
            <person name="Kyrpides N.C."/>
        </authorList>
    </citation>
    <scope>NUCLEOTIDE SEQUENCE [LARGE SCALE GENOMIC DNA]</scope>
    <source>
        <strain evidence="1 2">CGMCC 1.10116</strain>
    </source>
</reference>
<gene>
    <name evidence="1" type="ORF">IQ10_01059</name>
</gene>
<accession>A0A562QRP9</accession>
<name>A0A562QRP9_9BACI</name>
<evidence type="ECO:0000313" key="2">
    <source>
        <dbReference type="Proteomes" id="UP000315711"/>
    </source>
</evidence>
<dbReference type="InterPro" id="IPR019683">
    <property type="entry name" value="SirA"/>
</dbReference>
<dbReference type="Proteomes" id="UP000315711">
    <property type="component" value="Unassembled WGS sequence"/>
</dbReference>
<protein>
    <submittedName>
        <fullName evidence="1">Uncharacterized protein DUF2522</fullName>
    </submittedName>
</protein>
<evidence type="ECO:0000313" key="1">
    <source>
        <dbReference type="EMBL" id="TWI59343.1"/>
    </source>
</evidence>
<dbReference type="Pfam" id="PF10747">
    <property type="entry name" value="SirA"/>
    <property type="match status" value="1"/>
</dbReference>
<dbReference type="AlphaFoldDB" id="A0A562QRP9"/>
<proteinExistence type="predicted"/>
<organism evidence="1 2">
    <name type="scientific">Halalkalibacter nanhaiisediminis</name>
    <dbReference type="NCBI Taxonomy" id="688079"/>
    <lineage>
        <taxon>Bacteria</taxon>
        <taxon>Bacillati</taxon>
        <taxon>Bacillota</taxon>
        <taxon>Bacilli</taxon>
        <taxon>Bacillales</taxon>
        <taxon>Bacillaceae</taxon>
        <taxon>Halalkalibacter</taxon>
    </lineage>
</organism>
<sequence>MRHCELYIFEESVARHYYGQETKLFDLFLEYERATGSKKELLRKQIEYITKPIPALLLQQKLKKAFSNKAEYKHKKNTHVIELSNYDTRSELVIASDSLYITSEGERSFEVETMFFEVLRKCEPTFFAISVEEHRYGWLRPFRHDVFLSPNHV</sequence>